<name>A0AAF0BGF3_9ENTE</name>
<dbReference type="InterPro" id="IPR049874">
    <property type="entry name" value="ROK_cs"/>
</dbReference>
<evidence type="ECO:0000313" key="2">
    <source>
        <dbReference type="EMBL" id="WCG21892.1"/>
    </source>
</evidence>
<proteinExistence type="inferred from homology"/>
<dbReference type="EMBL" id="CP116507">
    <property type="protein sequence ID" value="WCG21892.1"/>
    <property type="molecule type" value="Genomic_DNA"/>
</dbReference>
<sequence>MNTLGIDLGGTKTIYIILDSENNIVYQNKVKTEHTKMMADMIKNIQQLQKEYPINRIGIGSAGRINPETGEVFYATDNLPGWTGTKIKERVEKEFSIPCYVENDVNCTAYSEYKLLKDPIQNMVCLTIGTGLGGAIIYRDRIMTGSQFSSGEYGHMILYPDGKSCNCGKKGCWEQYVSGSVLNNRYHHEVPLSQHTTNWPEDIFKTLTAERRKIVSDFIHDLGVGIISIQNTVDPQVIVLGGGVTTTSHLWLPLLESYIKENSNLKTVIKIAETGELAGAIGAAFLAKDRLGVK</sequence>
<dbReference type="RefSeq" id="WP_222317366.1">
    <property type="nucleotide sequence ID" value="NZ_CP081833.1"/>
</dbReference>
<dbReference type="CDD" id="cd24068">
    <property type="entry name" value="ASKHA_NBD_ROK_FnNanK-like"/>
    <property type="match status" value="1"/>
</dbReference>
<reference evidence="2" key="1">
    <citation type="submission" date="2023-01" db="EMBL/GenBank/DDBJ databases">
        <title>Oxazolidinone resistance genes in florfenicol resistant enterococci from beef cattle and veal calves at slaughter.</title>
        <authorList>
            <person name="Biggel M."/>
        </authorList>
    </citation>
    <scope>NUCLEOTIDE SEQUENCE</scope>
    <source>
        <strain evidence="2">K204-1</strain>
    </source>
</reference>
<dbReference type="AlphaFoldDB" id="A0AAF0BGF3"/>
<dbReference type="InterPro" id="IPR000600">
    <property type="entry name" value="ROK"/>
</dbReference>
<comment type="similarity">
    <text evidence="1">Belongs to the ROK (NagC/XylR) family.</text>
</comment>
<dbReference type="Proteomes" id="UP001179600">
    <property type="component" value="Chromosome"/>
</dbReference>
<dbReference type="PROSITE" id="PS01125">
    <property type="entry name" value="ROK"/>
    <property type="match status" value="1"/>
</dbReference>
<dbReference type="InterPro" id="IPR043129">
    <property type="entry name" value="ATPase_NBD"/>
</dbReference>
<dbReference type="SUPFAM" id="SSF53067">
    <property type="entry name" value="Actin-like ATPase domain"/>
    <property type="match status" value="1"/>
</dbReference>
<organism evidence="2 3">
    <name type="scientific">Vagococcus lutrae</name>
    <dbReference type="NCBI Taxonomy" id="81947"/>
    <lineage>
        <taxon>Bacteria</taxon>
        <taxon>Bacillati</taxon>
        <taxon>Bacillota</taxon>
        <taxon>Bacilli</taxon>
        <taxon>Lactobacillales</taxon>
        <taxon>Enterococcaceae</taxon>
        <taxon>Vagococcus</taxon>
    </lineage>
</organism>
<dbReference type="PANTHER" id="PTHR18964">
    <property type="entry name" value="ROK (REPRESSOR, ORF, KINASE) FAMILY"/>
    <property type="match status" value="1"/>
</dbReference>
<protein>
    <submittedName>
        <fullName evidence="2">ROK family protein</fullName>
    </submittedName>
</protein>
<dbReference type="Gene3D" id="3.30.420.40">
    <property type="match status" value="2"/>
</dbReference>
<evidence type="ECO:0000256" key="1">
    <source>
        <dbReference type="ARBA" id="ARBA00006479"/>
    </source>
</evidence>
<dbReference type="Pfam" id="PF00480">
    <property type="entry name" value="ROK"/>
    <property type="match status" value="1"/>
</dbReference>
<dbReference type="PANTHER" id="PTHR18964:SF149">
    <property type="entry name" value="BIFUNCTIONAL UDP-N-ACETYLGLUCOSAMINE 2-EPIMERASE_N-ACETYLMANNOSAMINE KINASE"/>
    <property type="match status" value="1"/>
</dbReference>
<evidence type="ECO:0000313" key="3">
    <source>
        <dbReference type="Proteomes" id="UP001179600"/>
    </source>
</evidence>
<accession>A0AAF0BGF3</accession>
<gene>
    <name evidence="2" type="ORF">PML95_05645</name>
</gene>